<proteinExistence type="predicted"/>
<protein>
    <submittedName>
        <fullName evidence="4">GNAT family N-acetyltransferase</fullName>
        <ecNumber evidence="4">2.3.1.-</ecNumber>
    </submittedName>
</protein>
<sequence>MTDIRTATLDDLDALVPLLDGYRVFYGQNSHQAAAREFLHQRLTQGDSHLLVHDSGAGPDGFVQLYPLLSTVSLAPRWLLNDLFVDPEARGRGTGRALMNAAAELANAHGVPGLMLRTQTHNHTAKALYASLGWQCDRAFENWTLKV</sequence>
<dbReference type="CDD" id="cd04301">
    <property type="entry name" value="NAT_SF"/>
    <property type="match status" value="1"/>
</dbReference>
<gene>
    <name evidence="4" type="ORF">ACFFHW_09155</name>
</gene>
<keyword evidence="1 4" id="KW-0808">Transferase</keyword>
<dbReference type="Gene3D" id="3.40.630.30">
    <property type="match status" value="1"/>
</dbReference>
<dbReference type="RefSeq" id="WP_019952455.1">
    <property type="nucleotide sequence ID" value="NZ_JBHLVX010000036.1"/>
</dbReference>
<dbReference type="Proteomes" id="UP001589814">
    <property type="component" value="Unassembled WGS sequence"/>
</dbReference>
<dbReference type="SUPFAM" id="SSF55729">
    <property type="entry name" value="Acyl-CoA N-acyltransferases (Nat)"/>
    <property type="match status" value="1"/>
</dbReference>
<evidence type="ECO:0000259" key="3">
    <source>
        <dbReference type="PROSITE" id="PS51186"/>
    </source>
</evidence>
<evidence type="ECO:0000313" key="5">
    <source>
        <dbReference type="Proteomes" id="UP001589814"/>
    </source>
</evidence>
<dbReference type="InterPro" id="IPR050832">
    <property type="entry name" value="Bact_Acetyltransf"/>
</dbReference>
<dbReference type="PROSITE" id="PS51186">
    <property type="entry name" value="GNAT"/>
    <property type="match status" value="1"/>
</dbReference>
<comment type="caution">
    <text evidence="4">The sequence shown here is derived from an EMBL/GenBank/DDBJ whole genome shotgun (WGS) entry which is preliminary data.</text>
</comment>
<evidence type="ECO:0000256" key="2">
    <source>
        <dbReference type="ARBA" id="ARBA00023315"/>
    </source>
</evidence>
<dbReference type="Pfam" id="PF00583">
    <property type="entry name" value="Acetyltransf_1"/>
    <property type="match status" value="1"/>
</dbReference>
<feature type="domain" description="N-acetyltransferase" evidence="3">
    <location>
        <begin position="2"/>
        <end position="147"/>
    </location>
</feature>
<keyword evidence="5" id="KW-1185">Reference proteome</keyword>
<accession>A0ABV6G3B6</accession>
<dbReference type="GO" id="GO:0016746">
    <property type="term" value="F:acyltransferase activity"/>
    <property type="evidence" value="ECO:0007669"/>
    <property type="project" value="UniProtKB-KW"/>
</dbReference>
<dbReference type="InterPro" id="IPR000182">
    <property type="entry name" value="GNAT_dom"/>
</dbReference>
<keyword evidence="2 4" id="KW-0012">Acyltransferase</keyword>
<dbReference type="EC" id="2.3.1.-" evidence="4"/>
<evidence type="ECO:0000256" key="1">
    <source>
        <dbReference type="ARBA" id="ARBA00022679"/>
    </source>
</evidence>
<dbReference type="EMBL" id="JBHLVX010000036">
    <property type="protein sequence ID" value="MFC0268147.1"/>
    <property type="molecule type" value="Genomic_DNA"/>
</dbReference>
<dbReference type="PANTHER" id="PTHR43877:SF2">
    <property type="entry name" value="AMINOALKYLPHOSPHONATE N-ACETYLTRANSFERASE-RELATED"/>
    <property type="match status" value="1"/>
</dbReference>
<dbReference type="InterPro" id="IPR016181">
    <property type="entry name" value="Acyl_CoA_acyltransferase"/>
</dbReference>
<evidence type="ECO:0000313" key="4">
    <source>
        <dbReference type="EMBL" id="MFC0268147.1"/>
    </source>
</evidence>
<name>A0ABV6G3B6_9GAMM</name>
<dbReference type="PANTHER" id="PTHR43877">
    <property type="entry name" value="AMINOALKYLPHOSPHONATE N-ACETYLTRANSFERASE-RELATED-RELATED"/>
    <property type="match status" value="1"/>
</dbReference>
<organism evidence="4 5">
    <name type="scientific">Kushneria aurantia</name>
    <dbReference type="NCBI Taxonomy" id="504092"/>
    <lineage>
        <taxon>Bacteria</taxon>
        <taxon>Pseudomonadati</taxon>
        <taxon>Pseudomonadota</taxon>
        <taxon>Gammaproteobacteria</taxon>
        <taxon>Oceanospirillales</taxon>
        <taxon>Halomonadaceae</taxon>
        <taxon>Kushneria</taxon>
    </lineage>
</organism>
<reference evidence="4 5" key="1">
    <citation type="submission" date="2024-09" db="EMBL/GenBank/DDBJ databases">
        <authorList>
            <person name="Sun Q."/>
            <person name="Mori K."/>
        </authorList>
    </citation>
    <scope>NUCLEOTIDE SEQUENCE [LARGE SCALE GENOMIC DNA]</scope>
    <source>
        <strain evidence="4 5">CCM 7415</strain>
    </source>
</reference>